<evidence type="ECO:0000313" key="1">
    <source>
        <dbReference type="EMBL" id="NNG52391.1"/>
    </source>
</evidence>
<dbReference type="RefSeq" id="WP_170171818.1">
    <property type="nucleotide sequence ID" value="NZ_JABEOV010000005.1"/>
</dbReference>
<evidence type="ECO:0000313" key="4">
    <source>
        <dbReference type="Proteomes" id="UP000557656"/>
    </source>
</evidence>
<protein>
    <submittedName>
        <fullName evidence="2">Uncharacterized protein</fullName>
    </submittedName>
</protein>
<evidence type="ECO:0000313" key="2">
    <source>
        <dbReference type="EMBL" id="NVP32137.1"/>
    </source>
</evidence>
<organism evidence="2 3">
    <name type="scientific">Sphingomonas sanguinis</name>
    <dbReference type="NCBI Taxonomy" id="33051"/>
    <lineage>
        <taxon>Bacteria</taxon>
        <taxon>Pseudomonadati</taxon>
        <taxon>Pseudomonadota</taxon>
        <taxon>Alphaproteobacteria</taxon>
        <taxon>Sphingomonadales</taxon>
        <taxon>Sphingomonadaceae</taxon>
        <taxon>Sphingomonas</taxon>
    </lineage>
</organism>
<accession>A0A7Y7QWS6</accession>
<dbReference type="Proteomes" id="UP000531581">
    <property type="component" value="Unassembled WGS sequence"/>
</dbReference>
<dbReference type="AlphaFoldDB" id="A0A7Y7QWS6"/>
<comment type="caution">
    <text evidence="2">The sequence shown here is derived from an EMBL/GenBank/DDBJ whole genome shotgun (WGS) entry which is preliminary data.</text>
</comment>
<name>A0A7Y7QWS6_9SPHN</name>
<dbReference type="EMBL" id="JABEOV010000005">
    <property type="protein sequence ID" value="NNG52391.1"/>
    <property type="molecule type" value="Genomic_DNA"/>
</dbReference>
<reference evidence="3 4" key="1">
    <citation type="submission" date="2020-05" db="EMBL/GenBank/DDBJ databases">
        <title>Draft Genome Sequences of Sphingomonas sp. Isolated from the International Space Station.</title>
        <authorList>
            <person name="Bijlani S."/>
            <person name="Singh N.K."/>
            <person name="Mason C.E."/>
            <person name="Wang C.C."/>
            <person name="Venkateswaran K."/>
        </authorList>
    </citation>
    <scope>NUCLEOTIDE SEQUENCE [LARGE SCALE GENOMIC DNA]</scope>
    <source>
        <strain evidence="1 4">IIF7SW-B5</strain>
        <strain evidence="2">ISS-IIF7SWP</strain>
    </source>
</reference>
<dbReference type="Proteomes" id="UP000557656">
    <property type="component" value="Unassembled WGS sequence"/>
</dbReference>
<proteinExistence type="predicted"/>
<sequence>MTPIELKIDRKALSDTLFSSTTLYAHDSEMRNVSVHAHRWIHHTKTGAPDMRYNPVSKIWKLDPFCKALSVARDIGHFKSWQESFTSVSTERSAAISKFAHVSGPNAIRGDFKVQGYGLYWSEWSGSPLYWSHQFEYFCDAVDCILGFRNALRPQA</sequence>
<gene>
    <name evidence="1" type="ORF">HKX05_03405</name>
    <name evidence="2" type="ORF">HLV41_13880</name>
</gene>
<dbReference type="EMBL" id="JABYQV010000012">
    <property type="protein sequence ID" value="NVP32137.1"/>
    <property type="molecule type" value="Genomic_DNA"/>
</dbReference>
<keyword evidence="4" id="KW-1185">Reference proteome</keyword>
<evidence type="ECO:0000313" key="3">
    <source>
        <dbReference type="Proteomes" id="UP000531581"/>
    </source>
</evidence>